<evidence type="ECO:0000313" key="3">
    <source>
        <dbReference type="Proteomes" id="UP000604046"/>
    </source>
</evidence>
<feature type="compositionally biased region" description="Low complexity" evidence="1">
    <location>
        <begin position="114"/>
        <end position="125"/>
    </location>
</feature>
<organism evidence="2 3">
    <name type="scientific">Symbiodinium natans</name>
    <dbReference type="NCBI Taxonomy" id="878477"/>
    <lineage>
        <taxon>Eukaryota</taxon>
        <taxon>Sar</taxon>
        <taxon>Alveolata</taxon>
        <taxon>Dinophyceae</taxon>
        <taxon>Suessiales</taxon>
        <taxon>Symbiodiniaceae</taxon>
        <taxon>Symbiodinium</taxon>
    </lineage>
</organism>
<gene>
    <name evidence="2" type="primary">PSP</name>
    <name evidence="2" type="ORF">SNAT2548_LOCUS30613</name>
</gene>
<evidence type="ECO:0000256" key="1">
    <source>
        <dbReference type="SAM" id="MobiDB-lite"/>
    </source>
</evidence>
<dbReference type="Proteomes" id="UP000604046">
    <property type="component" value="Unassembled WGS sequence"/>
</dbReference>
<feature type="region of interest" description="Disordered" evidence="1">
    <location>
        <begin position="1"/>
        <end position="160"/>
    </location>
</feature>
<feature type="compositionally biased region" description="Basic and acidic residues" evidence="1">
    <location>
        <begin position="15"/>
        <end position="36"/>
    </location>
</feature>
<comment type="caution">
    <text evidence="2">The sequence shown here is derived from an EMBL/GenBank/DDBJ whole genome shotgun (WGS) entry which is preliminary data.</text>
</comment>
<sequence length="160" mass="17612">MPKRWRPPAATPPKPRMDKTASEYVAEMKEQEEAERLKKKGSTKLAEFEKEYGNPDNPSGAIKTPSELSSAAGPIAPKKIKKDKKKDKKKDDKKDKKKDKKKAKKKKKDKKKSSSSSSSSSGSSEPKAKGKLSSKKKKEAVTAETGWKISSFLKAGDSDS</sequence>
<keyword evidence="3" id="KW-1185">Reference proteome</keyword>
<reference evidence="2" key="1">
    <citation type="submission" date="2021-02" db="EMBL/GenBank/DDBJ databases">
        <authorList>
            <person name="Dougan E. K."/>
            <person name="Rhodes N."/>
            <person name="Thang M."/>
            <person name="Chan C."/>
        </authorList>
    </citation>
    <scope>NUCLEOTIDE SEQUENCE</scope>
</reference>
<name>A0A812TPJ6_9DINO</name>
<feature type="compositionally biased region" description="Basic residues" evidence="1">
    <location>
        <begin position="95"/>
        <end position="113"/>
    </location>
</feature>
<protein>
    <submittedName>
        <fullName evidence="2">PSP protein</fullName>
    </submittedName>
</protein>
<dbReference type="EMBL" id="CAJNDS010002613">
    <property type="protein sequence ID" value="CAE7545523.1"/>
    <property type="molecule type" value="Genomic_DNA"/>
</dbReference>
<dbReference type="AlphaFoldDB" id="A0A812TPJ6"/>
<evidence type="ECO:0000313" key="2">
    <source>
        <dbReference type="EMBL" id="CAE7545523.1"/>
    </source>
</evidence>
<feature type="compositionally biased region" description="Basic residues" evidence="1">
    <location>
        <begin position="78"/>
        <end position="88"/>
    </location>
</feature>
<proteinExistence type="predicted"/>
<accession>A0A812TPJ6</accession>
<feature type="compositionally biased region" description="Basic residues" evidence="1">
    <location>
        <begin position="129"/>
        <end position="138"/>
    </location>
</feature>